<sequence length="216" mass="24685">MIRILLADDHNLVRSGLKILLDQVENFKVVGEAENGEEVIQLLKETHPDIVLLDINMPEKNGYETLKAIRGHDSTIKIMMLTMYSDQDFLVKAIELGANGYVLKKAPEEELIFAIKKIMREGSYVDNSLAQTFVHAMVNKTKTPKREIKEKNELTKREKEVLQLVVNGATDKEVADKLVISVKTVEAHKYNIKEKLQVRRLADLIRYSIDNELLDN</sequence>
<dbReference type="GO" id="GO:0003677">
    <property type="term" value="F:DNA binding"/>
    <property type="evidence" value="ECO:0007669"/>
    <property type="project" value="UniProtKB-KW"/>
</dbReference>
<dbReference type="AlphaFoldDB" id="A0A1E5L4Q3"/>
<dbReference type="SUPFAM" id="SSF52172">
    <property type="entry name" value="CheY-like"/>
    <property type="match status" value="1"/>
</dbReference>
<dbReference type="SMART" id="SM00421">
    <property type="entry name" value="HTH_LUXR"/>
    <property type="match status" value="1"/>
</dbReference>
<gene>
    <name evidence="8" type="ORF">BHU72_07325</name>
</gene>
<dbReference type="Proteomes" id="UP000095255">
    <property type="component" value="Unassembled WGS sequence"/>
</dbReference>
<dbReference type="RefSeq" id="WP_069702728.1">
    <property type="nucleotide sequence ID" value="NZ_MJAT01000035.1"/>
</dbReference>
<organism evidence="8 9">
    <name type="scientific">Desulfuribacillus stibiiarsenatis</name>
    <dbReference type="NCBI Taxonomy" id="1390249"/>
    <lineage>
        <taxon>Bacteria</taxon>
        <taxon>Bacillati</taxon>
        <taxon>Bacillota</taxon>
        <taxon>Desulfuribacillia</taxon>
        <taxon>Desulfuribacillales</taxon>
        <taxon>Desulfuribacillaceae</taxon>
        <taxon>Desulfuribacillus</taxon>
    </lineage>
</organism>
<proteinExistence type="predicted"/>
<name>A0A1E5L4Q3_9FIRM</name>
<dbReference type="InterPro" id="IPR001789">
    <property type="entry name" value="Sig_transdc_resp-reg_receiver"/>
</dbReference>
<feature type="domain" description="Response regulatory" evidence="7">
    <location>
        <begin position="3"/>
        <end position="119"/>
    </location>
</feature>
<keyword evidence="9" id="KW-1185">Reference proteome</keyword>
<dbReference type="EMBL" id="MJAT01000035">
    <property type="protein sequence ID" value="OEH84993.1"/>
    <property type="molecule type" value="Genomic_DNA"/>
</dbReference>
<dbReference type="Pfam" id="PF00072">
    <property type="entry name" value="Response_reg"/>
    <property type="match status" value="1"/>
</dbReference>
<dbReference type="STRING" id="1390249.BHU72_07325"/>
<evidence type="ECO:0000259" key="6">
    <source>
        <dbReference type="PROSITE" id="PS50043"/>
    </source>
</evidence>
<protein>
    <recommendedName>
        <fullName evidence="10">DNA-binding response regulator</fullName>
    </recommendedName>
</protein>
<comment type="caution">
    <text evidence="8">The sequence shown here is derived from an EMBL/GenBank/DDBJ whole genome shotgun (WGS) entry which is preliminary data.</text>
</comment>
<keyword evidence="1 5" id="KW-0597">Phosphoprotein</keyword>
<dbReference type="SUPFAM" id="SSF46894">
    <property type="entry name" value="C-terminal effector domain of the bipartite response regulators"/>
    <property type="match status" value="1"/>
</dbReference>
<keyword evidence="3" id="KW-0238">DNA-binding</keyword>
<dbReference type="CDD" id="cd17535">
    <property type="entry name" value="REC_NarL-like"/>
    <property type="match status" value="1"/>
</dbReference>
<evidence type="ECO:0000313" key="8">
    <source>
        <dbReference type="EMBL" id="OEH84993.1"/>
    </source>
</evidence>
<evidence type="ECO:0000256" key="4">
    <source>
        <dbReference type="ARBA" id="ARBA00023163"/>
    </source>
</evidence>
<dbReference type="InterPro" id="IPR016032">
    <property type="entry name" value="Sig_transdc_resp-reg_C-effctor"/>
</dbReference>
<dbReference type="PROSITE" id="PS50043">
    <property type="entry name" value="HTH_LUXR_2"/>
    <property type="match status" value="1"/>
</dbReference>
<reference evidence="8 9" key="1">
    <citation type="submission" date="2016-09" db="EMBL/GenBank/DDBJ databases">
        <title>Desulfuribacillus arsenicus sp. nov., an obligately anaerobic, dissimilatory arsenic- and antimonate-reducing bacterium isolated from anoxic sediments.</title>
        <authorList>
            <person name="Abin C.A."/>
            <person name="Hollibaugh J.T."/>
        </authorList>
    </citation>
    <scope>NUCLEOTIDE SEQUENCE [LARGE SCALE GENOMIC DNA]</scope>
    <source>
        <strain evidence="8 9">MLFW-2</strain>
    </source>
</reference>
<evidence type="ECO:0000313" key="9">
    <source>
        <dbReference type="Proteomes" id="UP000095255"/>
    </source>
</evidence>
<dbReference type="InterPro" id="IPR011006">
    <property type="entry name" value="CheY-like_superfamily"/>
</dbReference>
<dbReference type="Gene3D" id="3.40.50.2300">
    <property type="match status" value="1"/>
</dbReference>
<keyword evidence="4" id="KW-0804">Transcription</keyword>
<dbReference type="PROSITE" id="PS50110">
    <property type="entry name" value="RESPONSE_REGULATORY"/>
    <property type="match status" value="1"/>
</dbReference>
<dbReference type="InterPro" id="IPR000792">
    <property type="entry name" value="Tscrpt_reg_LuxR_C"/>
</dbReference>
<accession>A0A1E5L4Q3</accession>
<evidence type="ECO:0000259" key="7">
    <source>
        <dbReference type="PROSITE" id="PS50110"/>
    </source>
</evidence>
<dbReference type="PANTHER" id="PTHR43214:SF43">
    <property type="entry name" value="TWO-COMPONENT RESPONSE REGULATOR"/>
    <property type="match status" value="1"/>
</dbReference>
<dbReference type="GO" id="GO:0006355">
    <property type="term" value="P:regulation of DNA-templated transcription"/>
    <property type="evidence" value="ECO:0007669"/>
    <property type="project" value="InterPro"/>
</dbReference>
<dbReference type="PRINTS" id="PR00038">
    <property type="entry name" value="HTHLUXR"/>
</dbReference>
<dbReference type="GO" id="GO:0000160">
    <property type="term" value="P:phosphorelay signal transduction system"/>
    <property type="evidence" value="ECO:0007669"/>
    <property type="project" value="InterPro"/>
</dbReference>
<evidence type="ECO:0008006" key="10">
    <source>
        <dbReference type="Google" id="ProtNLM"/>
    </source>
</evidence>
<dbReference type="PANTHER" id="PTHR43214">
    <property type="entry name" value="TWO-COMPONENT RESPONSE REGULATOR"/>
    <property type="match status" value="1"/>
</dbReference>
<feature type="modified residue" description="4-aspartylphosphate" evidence="5">
    <location>
        <position position="54"/>
    </location>
</feature>
<dbReference type="SMART" id="SM00448">
    <property type="entry name" value="REC"/>
    <property type="match status" value="1"/>
</dbReference>
<evidence type="ECO:0000256" key="3">
    <source>
        <dbReference type="ARBA" id="ARBA00023125"/>
    </source>
</evidence>
<dbReference type="InterPro" id="IPR058245">
    <property type="entry name" value="NreC/VraR/RcsB-like_REC"/>
</dbReference>
<keyword evidence="2" id="KW-0805">Transcription regulation</keyword>
<evidence type="ECO:0000256" key="2">
    <source>
        <dbReference type="ARBA" id="ARBA00023015"/>
    </source>
</evidence>
<dbReference type="CDD" id="cd06170">
    <property type="entry name" value="LuxR_C_like"/>
    <property type="match status" value="1"/>
</dbReference>
<dbReference type="OrthoDB" id="9780153at2"/>
<dbReference type="InterPro" id="IPR039420">
    <property type="entry name" value="WalR-like"/>
</dbReference>
<feature type="domain" description="HTH luxR-type" evidence="6">
    <location>
        <begin position="147"/>
        <end position="212"/>
    </location>
</feature>
<evidence type="ECO:0000256" key="5">
    <source>
        <dbReference type="PROSITE-ProRule" id="PRU00169"/>
    </source>
</evidence>
<dbReference type="Pfam" id="PF00196">
    <property type="entry name" value="GerE"/>
    <property type="match status" value="1"/>
</dbReference>
<evidence type="ECO:0000256" key="1">
    <source>
        <dbReference type="ARBA" id="ARBA00022553"/>
    </source>
</evidence>